<dbReference type="EMBL" id="KL142397">
    <property type="protein sequence ID" value="KDR70414.1"/>
    <property type="molecule type" value="Genomic_DNA"/>
</dbReference>
<proteinExistence type="predicted"/>
<evidence type="ECO:0000256" key="1">
    <source>
        <dbReference type="ARBA" id="ARBA00022722"/>
    </source>
</evidence>
<protein>
    <submittedName>
        <fullName evidence="2">Uncharacterized protein</fullName>
    </submittedName>
</protein>
<evidence type="ECO:0000313" key="3">
    <source>
        <dbReference type="Proteomes" id="UP000027222"/>
    </source>
</evidence>
<keyword evidence="1" id="KW-0540">Nuclease</keyword>
<sequence length="690" mass="78675">MTLSADGTGHKNINYNSRHVNYKVKNSDGSVTQVTRFLGIQNSLDGSSEQAVKDWDDQLENIFTYFNNSPLAEEQNVFARLVETYTRVVGMHSDHCAKEKKDWELMKQKKIHAVHHLLGEKRVLNDSNDDLVPYFLAANDEMVEKAGGKASWEMLSEDQQNELKSEMFAKLTTELGKESFEKLTGREKSIFKLFIWVGCGCHKDLNTVLGGYVALSKFWAEHGLPSPIILPNKIYAAIIQDQATGDTESDASRQAIKNSQCGAVKAAKIAGDILNNKNDKNGHHDQFRIWWKEKVGTDFTFPDTSNNRFQSYCEAAAVLTVYRDCLLDYLKYAEQKKDKMRYSNMEQNLVTALHDIPTRTELAVLALYAQAVSHPYMKVIRENPEQNALDLGPLNKKIESFIKRIIEDPSFLVGENVTYETGTVDQQPWRSKEVVEKVNELAPTFPHLKEALVAFFGGALESWKRFTSEYTPGGLIDEATQDERDLAWMPTTNDVNEGALGQFRVMMRRQPQLTLLQYNARTMFSRNNTAAFMDAMFSEDTHKYIRELARETDTSEKERKREIVRHAEERIAVKVASKKKRDAKLQETAARIAQVKLEFDKSKIQTKIGPALRDLVKAFRNAGAPNLSKINSKTKVPELKIALFTTIDLFKKGEWKLKAVPEKQVEFEVDEAEIFEGYDDVESDWEEDED</sequence>
<organism evidence="2 3">
    <name type="scientific">Galerina marginata (strain CBS 339.88)</name>
    <dbReference type="NCBI Taxonomy" id="685588"/>
    <lineage>
        <taxon>Eukaryota</taxon>
        <taxon>Fungi</taxon>
        <taxon>Dikarya</taxon>
        <taxon>Basidiomycota</taxon>
        <taxon>Agaricomycotina</taxon>
        <taxon>Agaricomycetes</taxon>
        <taxon>Agaricomycetidae</taxon>
        <taxon>Agaricales</taxon>
        <taxon>Agaricineae</taxon>
        <taxon>Strophariaceae</taxon>
        <taxon>Galerina</taxon>
    </lineage>
</organism>
<gene>
    <name evidence="2" type="ORF">GALMADRAFT_214510</name>
</gene>
<dbReference type="STRING" id="685588.A0A067SRU6"/>
<name>A0A067SRU6_GALM3</name>
<dbReference type="OrthoDB" id="3052721at2759"/>
<keyword evidence="3" id="KW-1185">Reference proteome</keyword>
<keyword evidence="1" id="KW-0378">Hydrolase</keyword>
<reference evidence="3" key="1">
    <citation type="journal article" date="2014" name="Proc. Natl. Acad. Sci. U.S.A.">
        <title>Extensive sampling of basidiomycete genomes demonstrates inadequacy of the white-rot/brown-rot paradigm for wood decay fungi.</title>
        <authorList>
            <person name="Riley R."/>
            <person name="Salamov A.A."/>
            <person name="Brown D.W."/>
            <person name="Nagy L.G."/>
            <person name="Floudas D."/>
            <person name="Held B.W."/>
            <person name="Levasseur A."/>
            <person name="Lombard V."/>
            <person name="Morin E."/>
            <person name="Otillar R."/>
            <person name="Lindquist E.A."/>
            <person name="Sun H."/>
            <person name="LaButti K.M."/>
            <person name="Schmutz J."/>
            <person name="Jabbour D."/>
            <person name="Luo H."/>
            <person name="Baker S.E."/>
            <person name="Pisabarro A.G."/>
            <person name="Walton J.D."/>
            <person name="Blanchette R.A."/>
            <person name="Henrissat B."/>
            <person name="Martin F."/>
            <person name="Cullen D."/>
            <person name="Hibbett D.S."/>
            <person name="Grigoriev I.V."/>
        </authorList>
    </citation>
    <scope>NUCLEOTIDE SEQUENCE [LARGE SCALE GENOMIC DNA]</scope>
    <source>
        <strain evidence="3">CBS 339.88</strain>
    </source>
</reference>
<dbReference type="InterPro" id="IPR022894">
    <property type="entry name" value="Oligoribonuclease"/>
</dbReference>
<dbReference type="AlphaFoldDB" id="A0A067SRU6"/>
<dbReference type="HOGENOM" id="CLU_006824_1_0_1"/>
<evidence type="ECO:0000313" key="2">
    <source>
        <dbReference type="EMBL" id="KDR70414.1"/>
    </source>
</evidence>
<dbReference type="PANTHER" id="PTHR11046">
    <property type="entry name" value="OLIGORIBONUCLEASE, MITOCHONDRIAL"/>
    <property type="match status" value="1"/>
</dbReference>
<dbReference type="GO" id="GO:0000175">
    <property type="term" value="F:3'-5'-RNA exonuclease activity"/>
    <property type="evidence" value="ECO:0007669"/>
    <property type="project" value="InterPro"/>
</dbReference>
<accession>A0A067SRU6</accession>
<dbReference type="Proteomes" id="UP000027222">
    <property type="component" value="Unassembled WGS sequence"/>
</dbReference>
<dbReference type="PANTHER" id="PTHR11046:SF25">
    <property type="match status" value="1"/>
</dbReference>